<dbReference type="InterPro" id="IPR023214">
    <property type="entry name" value="HAD_sf"/>
</dbReference>
<comment type="subcellular location">
    <subcellularLocation>
        <location evidence="1">Cell membrane</location>
        <topology evidence="1">Multi-pass membrane protein</topology>
    </subcellularLocation>
</comment>
<evidence type="ECO:0000256" key="8">
    <source>
        <dbReference type="RuleBase" id="RU362081"/>
    </source>
</evidence>
<dbReference type="InterPro" id="IPR018303">
    <property type="entry name" value="ATPase_P-typ_P_site"/>
</dbReference>
<evidence type="ECO:0000256" key="7">
    <source>
        <dbReference type="ARBA" id="ARBA00023136"/>
    </source>
</evidence>
<dbReference type="Pfam" id="PF01814">
    <property type="entry name" value="Hemerythrin"/>
    <property type="match status" value="1"/>
</dbReference>
<accession>A0ABU7FUC6</accession>
<dbReference type="Proteomes" id="UP001333996">
    <property type="component" value="Unassembled WGS sequence"/>
</dbReference>
<dbReference type="InterPro" id="IPR001757">
    <property type="entry name" value="P_typ_ATPase"/>
</dbReference>
<dbReference type="SFLD" id="SFLDG00002">
    <property type="entry name" value="C1.7:_P-type_atpase_like"/>
    <property type="match status" value="1"/>
</dbReference>
<dbReference type="PANTHER" id="PTHR48085">
    <property type="entry name" value="CADMIUM/ZINC-TRANSPORTING ATPASE HMA2-RELATED"/>
    <property type="match status" value="1"/>
</dbReference>
<feature type="transmembrane region" description="Helical" evidence="8">
    <location>
        <begin position="245"/>
        <end position="264"/>
    </location>
</feature>
<sequence length="775" mass="80351">MNHFAATGPVRRLTVAVFARLELALLAVTAAALTAGGVAWVVGANSLANLFWGLGTVFAIVPAVGWVLAALRRGHAGVDLIAVLALGGTLAVREYLAGALIALMLATGRTLEAAAQRRASHDLRALLEHAPRTARRLTDAGVCTVPLAEVAVGDLLVVGPGEVVPVDGRVESAVAVLDESVLTGEPLHVERAQDEAVRSGVVNAGGAFDLRATATEQDSTYAGIVRLARQAGAESAPVVRLADRYAAWFLSLSLVVAGLAWLLSGSAVRAVAVLVVATPCPLLLAAPVAIVSGLSRASRLGVVIRDGGALENLGRARTLLLDKTGTLTGGCPGVLDVAAAPGWKPAQVLRLAAALDQYSPHVLAHAIVDAARERGLELSVPSDVTEEPGRGASGIVDGHRVSIGRVDTADAVPSWARAADNRALLDGAAVAWLTVDEHLTGAILLRDPIRTDAPRTLRHLRTAGIERIMMLTGDRAEPAHEVAAVLGLDGVRAELSAADKVAAVRAGRDQAVTVMVGDGVNDAPALAAADVGVAMGARGSTASSEAADIVLTTDRVDRLADAVGIAARARHIAVQSALGGMLMSLAAMAAAAVGLLPPAAGALLQEGIDVAVILNALRALRVDQATGPALTPTAEALIHRFAAEHDDLQDVLEAVRAAADRLSDTPGREALTAVEETHRLLTERLLPHEYAEEHQLYPALAPALGGPEATATMSRAHTEIERLSRRVATHLQLAHARGGLDADQLDDLRSCLYGLHTVLRLHFSQEEENYFSLAP</sequence>
<dbReference type="Gene3D" id="2.70.150.10">
    <property type="entry name" value="Calcium-transporting ATPase, cytoplasmic transduction domain A"/>
    <property type="match status" value="1"/>
</dbReference>
<keyword evidence="8" id="KW-0067">ATP-binding</keyword>
<feature type="transmembrane region" description="Helical" evidence="8">
    <location>
        <begin position="23"/>
        <end position="43"/>
    </location>
</feature>
<evidence type="ECO:0000256" key="1">
    <source>
        <dbReference type="ARBA" id="ARBA00004651"/>
    </source>
</evidence>
<dbReference type="InterPro" id="IPR051014">
    <property type="entry name" value="Cation_Transport_ATPase_IB"/>
</dbReference>
<dbReference type="PRINTS" id="PR00120">
    <property type="entry name" value="HATPASE"/>
</dbReference>
<keyword evidence="8" id="KW-0547">Nucleotide-binding</keyword>
<dbReference type="InterPro" id="IPR023299">
    <property type="entry name" value="ATPase_P-typ_cyto_dom_N"/>
</dbReference>
<keyword evidence="6 8" id="KW-1133">Transmembrane helix</keyword>
<dbReference type="SUPFAM" id="SSF56784">
    <property type="entry name" value="HAD-like"/>
    <property type="match status" value="1"/>
</dbReference>
<evidence type="ECO:0000256" key="3">
    <source>
        <dbReference type="ARBA" id="ARBA00022692"/>
    </source>
</evidence>
<dbReference type="SFLD" id="SFLDS00003">
    <property type="entry name" value="Haloacid_Dehalogenase"/>
    <property type="match status" value="1"/>
</dbReference>
<evidence type="ECO:0000256" key="2">
    <source>
        <dbReference type="ARBA" id="ARBA00006024"/>
    </source>
</evidence>
<comment type="similarity">
    <text evidence="2 8">Belongs to the cation transport ATPase (P-type) (TC 3.A.3) family. Type IB subfamily.</text>
</comment>
<evidence type="ECO:0000313" key="12">
    <source>
        <dbReference type="Proteomes" id="UP001333996"/>
    </source>
</evidence>
<dbReference type="InterPro" id="IPR008250">
    <property type="entry name" value="ATPase_P-typ_transduc_dom_A_sf"/>
</dbReference>
<protein>
    <submittedName>
        <fullName evidence="11">Heavy metal translocating P-type ATPase</fullName>
    </submittedName>
</protein>
<dbReference type="Pfam" id="PF00702">
    <property type="entry name" value="Hydrolase"/>
    <property type="match status" value="1"/>
</dbReference>
<dbReference type="InterPro" id="IPR036412">
    <property type="entry name" value="HAD-like_sf"/>
</dbReference>
<dbReference type="CDD" id="cd12108">
    <property type="entry name" value="Hr-like"/>
    <property type="match status" value="1"/>
</dbReference>
<feature type="domain" description="Hemerythrin-like" evidence="10">
    <location>
        <begin position="637"/>
        <end position="773"/>
    </location>
</feature>
<dbReference type="InterPro" id="IPR023298">
    <property type="entry name" value="ATPase_P-typ_TM_dom_sf"/>
</dbReference>
<dbReference type="EMBL" id="JAYWVC010000260">
    <property type="protein sequence ID" value="MED7827705.1"/>
    <property type="molecule type" value="Genomic_DNA"/>
</dbReference>
<dbReference type="SFLD" id="SFLDF00027">
    <property type="entry name" value="p-type_atpase"/>
    <property type="match status" value="1"/>
</dbReference>
<dbReference type="RefSeq" id="WP_329512078.1">
    <property type="nucleotide sequence ID" value="NZ_BAAAYZ010000031.1"/>
</dbReference>
<organism evidence="11 12">
    <name type="scientific">Streptomyces chiangmaiensis</name>
    <dbReference type="NCBI Taxonomy" id="766497"/>
    <lineage>
        <taxon>Bacteria</taxon>
        <taxon>Bacillati</taxon>
        <taxon>Actinomycetota</taxon>
        <taxon>Actinomycetes</taxon>
        <taxon>Kitasatosporales</taxon>
        <taxon>Streptomycetaceae</taxon>
        <taxon>Streptomyces</taxon>
    </lineage>
</organism>
<dbReference type="PROSITE" id="PS00154">
    <property type="entry name" value="ATPASE_E1_E2"/>
    <property type="match status" value="1"/>
</dbReference>
<evidence type="ECO:0000256" key="5">
    <source>
        <dbReference type="ARBA" id="ARBA00022967"/>
    </source>
</evidence>
<feature type="transmembrane region" description="Helical" evidence="8">
    <location>
        <begin position="50"/>
        <end position="69"/>
    </location>
</feature>
<comment type="caution">
    <text evidence="11">The sequence shown here is derived from an EMBL/GenBank/DDBJ whole genome shotgun (WGS) entry which is preliminary data.</text>
</comment>
<reference evidence="11" key="1">
    <citation type="submission" date="2024-01" db="EMBL/GenBank/DDBJ databases">
        <title>First draft genome sequence data of TA4-1, the type strain of Gram-positive actinobacterium Streptomyces chiangmaiensis.</title>
        <authorList>
            <person name="Yasawong M."/>
            <person name="Nantapong N."/>
        </authorList>
    </citation>
    <scope>NUCLEOTIDE SEQUENCE</scope>
    <source>
        <strain evidence="11">TA4-1</strain>
    </source>
</reference>
<dbReference type="Gene3D" id="1.20.120.520">
    <property type="entry name" value="nmb1532 protein domain like"/>
    <property type="match status" value="1"/>
</dbReference>
<dbReference type="PANTHER" id="PTHR48085:SF5">
    <property type="entry name" value="CADMIUM_ZINC-TRANSPORTING ATPASE HMA4-RELATED"/>
    <property type="match status" value="1"/>
</dbReference>
<dbReference type="Pfam" id="PF00122">
    <property type="entry name" value="E1-E2_ATPase"/>
    <property type="match status" value="1"/>
</dbReference>
<evidence type="ECO:0000256" key="4">
    <source>
        <dbReference type="ARBA" id="ARBA00022723"/>
    </source>
</evidence>
<dbReference type="InterPro" id="IPR044492">
    <property type="entry name" value="P_typ_ATPase_HD_dom"/>
</dbReference>
<dbReference type="NCBIfam" id="TIGR01525">
    <property type="entry name" value="ATPase-IB_hvy"/>
    <property type="match status" value="1"/>
</dbReference>
<dbReference type="SUPFAM" id="SSF81653">
    <property type="entry name" value="Calcium ATPase, transduction domain A"/>
    <property type="match status" value="1"/>
</dbReference>
<evidence type="ECO:0000259" key="9">
    <source>
        <dbReference type="Pfam" id="PF00122"/>
    </source>
</evidence>
<dbReference type="InterPro" id="IPR027256">
    <property type="entry name" value="P-typ_ATPase_IB"/>
</dbReference>
<feature type="transmembrane region" description="Helical" evidence="8">
    <location>
        <begin position="81"/>
        <end position="108"/>
    </location>
</feature>
<dbReference type="PRINTS" id="PR00119">
    <property type="entry name" value="CATATPASE"/>
</dbReference>
<feature type="domain" description="P-type ATPase A" evidence="9">
    <location>
        <begin position="129"/>
        <end position="228"/>
    </location>
</feature>
<dbReference type="NCBIfam" id="TIGR01512">
    <property type="entry name" value="ATPase-IB2_Cd"/>
    <property type="match status" value="1"/>
</dbReference>
<gene>
    <name evidence="11" type="ORF">VXC91_38905</name>
</gene>
<dbReference type="Gene3D" id="3.40.1110.10">
    <property type="entry name" value="Calcium-transporting ATPase, cytoplasmic domain N"/>
    <property type="match status" value="1"/>
</dbReference>
<keyword evidence="4 8" id="KW-0479">Metal-binding</keyword>
<keyword evidence="7 8" id="KW-0472">Membrane</keyword>
<evidence type="ECO:0000313" key="11">
    <source>
        <dbReference type="EMBL" id="MED7827705.1"/>
    </source>
</evidence>
<keyword evidence="5" id="KW-1278">Translocase</keyword>
<dbReference type="Gene3D" id="3.40.50.1000">
    <property type="entry name" value="HAD superfamily/HAD-like"/>
    <property type="match status" value="1"/>
</dbReference>
<proteinExistence type="inferred from homology"/>
<keyword evidence="12" id="KW-1185">Reference proteome</keyword>
<dbReference type="InterPro" id="IPR059000">
    <property type="entry name" value="ATPase_P-type_domA"/>
</dbReference>
<dbReference type="InterPro" id="IPR012312">
    <property type="entry name" value="Hemerythrin-like"/>
</dbReference>
<evidence type="ECO:0000259" key="10">
    <source>
        <dbReference type="Pfam" id="PF01814"/>
    </source>
</evidence>
<keyword evidence="3 8" id="KW-0812">Transmembrane</keyword>
<keyword evidence="8" id="KW-1003">Cell membrane</keyword>
<name>A0ABU7FUC6_9ACTN</name>
<feature type="transmembrane region" description="Helical" evidence="8">
    <location>
        <begin position="270"/>
        <end position="291"/>
    </location>
</feature>
<dbReference type="NCBIfam" id="TIGR01494">
    <property type="entry name" value="ATPase_P-type"/>
    <property type="match status" value="1"/>
</dbReference>
<evidence type="ECO:0000256" key="6">
    <source>
        <dbReference type="ARBA" id="ARBA00022989"/>
    </source>
</evidence>
<dbReference type="SUPFAM" id="SSF81665">
    <property type="entry name" value="Calcium ATPase, transmembrane domain M"/>
    <property type="match status" value="1"/>
</dbReference>